<evidence type="ECO:0000313" key="1">
    <source>
        <dbReference type="EMBL" id="KAI9918715.1"/>
    </source>
</evidence>
<protein>
    <submittedName>
        <fullName evidence="1">Uncharacterized protein</fullName>
    </submittedName>
</protein>
<reference evidence="1 2" key="1">
    <citation type="journal article" date="2022" name="bioRxiv">
        <title>The genome of the oomycete Peronosclerospora sorghi, a cosmopolitan pathogen of maize and sorghum, is inflated with dispersed pseudogenes.</title>
        <authorList>
            <person name="Fletcher K."/>
            <person name="Martin F."/>
            <person name="Isakeit T."/>
            <person name="Cavanaugh K."/>
            <person name="Magill C."/>
            <person name="Michelmore R."/>
        </authorList>
    </citation>
    <scope>NUCLEOTIDE SEQUENCE [LARGE SCALE GENOMIC DNA]</scope>
    <source>
        <strain evidence="1">P6</strain>
    </source>
</reference>
<comment type="caution">
    <text evidence="1">The sequence shown here is derived from an EMBL/GenBank/DDBJ whole genome shotgun (WGS) entry which is preliminary data.</text>
</comment>
<sequence length="64" mass="7209">MALQSYEYQMGMYEEDALKKAIRLSAMDGKPRSLCDNHLPCDPAKGALPAPTQPKQLQQFRAKK</sequence>
<gene>
    <name evidence="1" type="ORF">PsorP6_011892</name>
</gene>
<proteinExistence type="predicted"/>
<evidence type="ECO:0000313" key="2">
    <source>
        <dbReference type="Proteomes" id="UP001163321"/>
    </source>
</evidence>
<keyword evidence="2" id="KW-1185">Reference proteome</keyword>
<dbReference type="EMBL" id="CM047591">
    <property type="protein sequence ID" value="KAI9918715.1"/>
    <property type="molecule type" value="Genomic_DNA"/>
</dbReference>
<organism evidence="1 2">
    <name type="scientific">Peronosclerospora sorghi</name>
    <dbReference type="NCBI Taxonomy" id="230839"/>
    <lineage>
        <taxon>Eukaryota</taxon>
        <taxon>Sar</taxon>
        <taxon>Stramenopiles</taxon>
        <taxon>Oomycota</taxon>
        <taxon>Peronosporomycetes</taxon>
        <taxon>Peronosporales</taxon>
        <taxon>Peronosporaceae</taxon>
        <taxon>Peronosclerospora</taxon>
    </lineage>
</organism>
<dbReference type="Proteomes" id="UP001163321">
    <property type="component" value="Chromosome 12"/>
</dbReference>
<accession>A0ACC0WIM8</accession>
<name>A0ACC0WIM8_9STRA</name>